<protein>
    <submittedName>
        <fullName evidence="2">Uncharacterized protein</fullName>
    </submittedName>
</protein>
<feature type="region of interest" description="Disordered" evidence="1">
    <location>
        <begin position="1"/>
        <end position="44"/>
    </location>
</feature>
<comment type="caution">
    <text evidence="2">The sequence shown here is derived from an EMBL/GenBank/DDBJ whole genome shotgun (WGS) entry which is preliminary data.</text>
</comment>
<name>A0A2K3KF03_TRIPR</name>
<evidence type="ECO:0000256" key="1">
    <source>
        <dbReference type="SAM" id="MobiDB-lite"/>
    </source>
</evidence>
<feature type="compositionally biased region" description="Polar residues" evidence="1">
    <location>
        <begin position="16"/>
        <end position="27"/>
    </location>
</feature>
<dbReference type="EMBL" id="ASHM01094148">
    <property type="protein sequence ID" value="PNX64876.1"/>
    <property type="molecule type" value="Genomic_DNA"/>
</dbReference>
<proteinExistence type="predicted"/>
<reference evidence="2 3" key="2">
    <citation type="journal article" date="2017" name="Front. Plant Sci.">
        <title>Gene Classification and Mining of Molecular Markers Useful in Red Clover (Trifolium pratense) Breeding.</title>
        <authorList>
            <person name="Istvanek J."/>
            <person name="Dluhosova J."/>
            <person name="Dluhos P."/>
            <person name="Patkova L."/>
            <person name="Nedelnik J."/>
            <person name="Repkova J."/>
        </authorList>
    </citation>
    <scope>NUCLEOTIDE SEQUENCE [LARGE SCALE GENOMIC DNA]</scope>
    <source>
        <strain evidence="3">cv. Tatra</strain>
        <tissue evidence="2">Young leaves</tissue>
    </source>
</reference>
<accession>A0A2K3KF03</accession>
<gene>
    <name evidence="2" type="ORF">L195_g054247</name>
</gene>
<sequence>MQSNRRFGELAGSPVLSGSHQSNNLSDPTFEPDWTIFDSQFDRP</sequence>
<dbReference type="Proteomes" id="UP000236291">
    <property type="component" value="Unassembled WGS sequence"/>
</dbReference>
<dbReference type="AlphaFoldDB" id="A0A2K3KF03"/>
<feature type="non-terminal residue" evidence="2">
    <location>
        <position position="44"/>
    </location>
</feature>
<organism evidence="2 3">
    <name type="scientific">Trifolium pratense</name>
    <name type="common">Red clover</name>
    <dbReference type="NCBI Taxonomy" id="57577"/>
    <lineage>
        <taxon>Eukaryota</taxon>
        <taxon>Viridiplantae</taxon>
        <taxon>Streptophyta</taxon>
        <taxon>Embryophyta</taxon>
        <taxon>Tracheophyta</taxon>
        <taxon>Spermatophyta</taxon>
        <taxon>Magnoliopsida</taxon>
        <taxon>eudicotyledons</taxon>
        <taxon>Gunneridae</taxon>
        <taxon>Pentapetalae</taxon>
        <taxon>rosids</taxon>
        <taxon>fabids</taxon>
        <taxon>Fabales</taxon>
        <taxon>Fabaceae</taxon>
        <taxon>Papilionoideae</taxon>
        <taxon>50 kb inversion clade</taxon>
        <taxon>NPAAA clade</taxon>
        <taxon>Hologalegina</taxon>
        <taxon>IRL clade</taxon>
        <taxon>Trifolieae</taxon>
        <taxon>Trifolium</taxon>
    </lineage>
</organism>
<reference evidence="2 3" key="1">
    <citation type="journal article" date="2014" name="Am. J. Bot.">
        <title>Genome assembly and annotation for red clover (Trifolium pratense; Fabaceae).</title>
        <authorList>
            <person name="Istvanek J."/>
            <person name="Jaros M."/>
            <person name="Krenek A."/>
            <person name="Repkova J."/>
        </authorList>
    </citation>
    <scope>NUCLEOTIDE SEQUENCE [LARGE SCALE GENOMIC DNA]</scope>
    <source>
        <strain evidence="3">cv. Tatra</strain>
        <tissue evidence="2">Young leaves</tissue>
    </source>
</reference>
<evidence type="ECO:0000313" key="3">
    <source>
        <dbReference type="Proteomes" id="UP000236291"/>
    </source>
</evidence>
<evidence type="ECO:0000313" key="2">
    <source>
        <dbReference type="EMBL" id="PNX64876.1"/>
    </source>
</evidence>